<dbReference type="Proteomes" id="UP001497700">
    <property type="component" value="Unassembled WGS sequence"/>
</dbReference>
<protein>
    <submittedName>
        <fullName evidence="1">Uncharacterized protein</fullName>
    </submittedName>
</protein>
<accession>A0ACB9Z160</accession>
<dbReference type="EMBL" id="MU393471">
    <property type="protein sequence ID" value="KAI4865491.1"/>
    <property type="molecule type" value="Genomic_DNA"/>
</dbReference>
<comment type="caution">
    <text evidence="1">The sequence shown here is derived from an EMBL/GenBank/DDBJ whole genome shotgun (WGS) entry which is preliminary data.</text>
</comment>
<evidence type="ECO:0000313" key="1">
    <source>
        <dbReference type="EMBL" id="KAI4865491.1"/>
    </source>
</evidence>
<reference evidence="1 2" key="1">
    <citation type="journal article" date="2022" name="New Phytol.">
        <title>Ecological generalism drives hyperdiversity of secondary metabolite gene clusters in xylarialean endophytes.</title>
        <authorList>
            <person name="Franco M.E.E."/>
            <person name="Wisecaver J.H."/>
            <person name="Arnold A.E."/>
            <person name="Ju Y.M."/>
            <person name="Slot J.C."/>
            <person name="Ahrendt S."/>
            <person name="Moore L.P."/>
            <person name="Eastman K.E."/>
            <person name="Scott K."/>
            <person name="Konkel Z."/>
            <person name="Mondo S.J."/>
            <person name="Kuo A."/>
            <person name="Hayes R.D."/>
            <person name="Haridas S."/>
            <person name="Andreopoulos B."/>
            <person name="Riley R."/>
            <person name="LaButti K."/>
            <person name="Pangilinan J."/>
            <person name="Lipzen A."/>
            <person name="Amirebrahimi M."/>
            <person name="Yan J."/>
            <person name="Adam C."/>
            <person name="Keymanesh K."/>
            <person name="Ng V."/>
            <person name="Louie K."/>
            <person name="Northen T."/>
            <person name="Drula E."/>
            <person name="Henrissat B."/>
            <person name="Hsieh H.M."/>
            <person name="Youens-Clark K."/>
            <person name="Lutzoni F."/>
            <person name="Miadlikowska J."/>
            <person name="Eastwood D.C."/>
            <person name="Hamelin R.C."/>
            <person name="Grigoriev I.V."/>
            <person name="U'Ren J.M."/>
        </authorList>
    </citation>
    <scope>NUCLEOTIDE SEQUENCE [LARGE SCALE GENOMIC DNA]</scope>
    <source>
        <strain evidence="1 2">CBS 119005</strain>
    </source>
</reference>
<organism evidence="1 2">
    <name type="scientific">Hypoxylon rubiginosum</name>
    <dbReference type="NCBI Taxonomy" id="110542"/>
    <lineage>
        <taxon>Eukaryota</taxon>
        <taxon>Fungi</taxon>
        <taxon>Dikarya</taxon>
        <taxon>Ascomycota</taxon>
        <taxon>Pezizomycotina</taxon>
        <taxon>Sordariomycetes</taxon>
        <taxon>Xylariomycetidae</taxon>
        <taxon>Xylariales</taxon>
        <taxon>Hypoxylaceae</taxon>
        <taxon>Hypoxylon</taxon>
    </lineage>
</organism>
<evidence type="ECO:0000313" key="2">
    <source>
        <dbReference type="Proteomes" id="UP001497700"/>
    </source>
</evidence>
<keyword evidence="2" id="KW-1185">Reference proteome</keyword>
<proteinExistence type="predicted"/>
<name>A0ACB9Z160_9PEZI</name>
<sequence>MSIKRLKKHGSGSEEDSNDVAGNDDQSSIDNPACPSLAVNLSSSSSDTDASESEAKHALIPSPKRQSNQEGSPFLLLPQELFDMITSYLDHAHVALLALVNKELMGRFMHSCVRLSLGASGDPPPYTMLNTFIKSAASPGMTKTKARGTLLSLIEYDMEDVVYCYKCKKIHSPFVSFMDRAYAPRKATRCIDWTMEHHMPSRATRKMLRTITKRRIHGAEYRHLLQQVNNTSTVYMKGIMAQVALRVRYRNDELCIRRQQVVTSIDKTALALWIFGQQLIDANTVIPSTMTLPRVYVMCNHRTWYSTYMPLIKQLLQPLCTATHAEHQGHSAACFSSEEHDVSKQEGHIICERLKWLSSGAKQNPMDTPTLLGDVLGCDKCTTDYSLDVISLPEPFNWGFVLTSWLDLGTLDFSAKWDSHRDARPSREYKRSAHGDICTRFEDVESPRDYRAQIGELDLERMQNYGWGQRAADGKDRYIMWLQSHTCNPRTGWIEDPDPLEEADC</sequence>
<gene>
    <name evidence="1" type="ORF">F4820DRAFT_295549</name>
</gene>